<keyword evidence="2" id="KW-1185">Reference proteome</keyword>
<evidence type="ECO:0000313" key="1">
    <source>
        <dbReference type="EMBL" id="CCD03972.1"/>
    </source>
</evidence>
<dbReference type="InterPro" id="IPR029044">
    <property type="entry name" value="Nucleotide-diphossugar_trans"/>
</dbReference>
<gene>
    <name evidence="1" type="ORF">AZOBR_p60036</name>
</gene>
<proteinExistence type="predicted"/>
<keyword evidence="1" id="KW-0614">Plasmid</keyword>
<organism evidence="1 2">
    <name type="scientific">Azospirillum baldaniorum</name>
    <dbReference type="NCBI Taxonomy" id="1064539"/>
    <lineage>
        <taxon>Bacteria</taxon>
        <taxon>Pseudomonadati</taxon>
        <taxon>Pseudomonadota</taxon>
        <taxon>Alphaproteobacteria</taxon>
        <taxon>Rhodospirillales</taxon>
        <taxon>Azospirillaceae</taxon>
        <taxon>Azospirillum</taxon>
    </lineage>
</organism>
<evidence type="ECO:0000313" key="2">
    <source>
        <dbReference type="Proteomes" id="UP000007319"/>
    </source>
</evidence>
<name>A0A9P1NSA7_9PROT</name>
<accession>A0A9P1NSA7</accession>
<dbReference type="SUPFAM" id="SSF53448">
    <property type="entry name" value="Nucleotide-diphospho-sugar transferases"/>
    <property type="match status" value="1"/>
</dbReference>
<protein>
    <submittedName>
        <fullName evidence="1">Uncharacterized protein</fullName>
    </submittedName>
</protein>
<dbReference type="KEGG" id="abs:AZOBR_p60036"/>
<reference evidence="1 2" key="1">
    <citation type="journal article" date="2011" name="PLoS Genet.">
        <title>Azospirillum genomes reveal transition of bacteria from aquatic to terrestrial environments.</title>
        <authorList>
            <person name="Wisniewski-Dye F."/>
            <person name="Borziak K."/>
            <person name="Khalsa-Moyers G."/>
            <person name="Alexandre G."/>
            <person name="Sukharnikov L.O."/>
            <person name="Wuichet K."/>
            <person name="Hurst G.B."/>
            <person name="McDonald W.H."/>
            <person name="Robertson J.S."/>
            <person name="Barbe V."/>
            <person name="Calteau A."/>
            <person name="Rouy Z."/>
            <person name="Mangenot S."/>
            <person name="Prigent-Combaret C."/>
            <person name="Normand P."/>
            <person name="Boyer M."/>
            <person name="Siguier P."/>
            <person name="Dessaux Y."/>
            <person name="Elmerich C."/>
            <person name="Condemine G."/>
            <person name="Krishnen G."/>
            <person name="Kennedy I."/>
            <person name="Paterson A.H."/>
            <person name="Gonzalez V."/>
            <person name="Mavingui P."/>
            <person name="Zhulin I.B."/>
        </authorList>
    </citation>
    <scope>NUCLEOTIDE SEQUENCE [LARGE SCALE GENOMIC DNA]</scope>
    <source>
        <strain evidence="1 2">Sp245</strain>
    </source>
</reference>
<dbReference type="RefSeq" id="WP_014200296.1">
    <property type="nucleotide sequence ID" value="NC_016597.1"/>
</dbReference>
<dbReference type="Proteomes" id="UP000007319">
    <property type="component" value="Plasmid AZOBR_p6"/>
</dbReference>
<dbReference type="EMBL" id="HE577333">
    <property type="protein sequence ID" value="CCD03972.1"/>
    <property type="molecule type" value="Genomic_DNA"/>
</dbReference>
<dbReference type="AlphaFoldDB" id="A0A9P1NSA7"/>
<geneLocation type="plasmid" evidence="1 2">
    <name>AZOBR_p6</name>
</geneLocation>
<dbReference type="Gene3D" id="3.90.550.10">
    <property type="entry name" value="Spore Coat Polysaccharide Biosynthesis Protein SpsA, Chain A"/>
    <property type="match status" value="1"/>
</dbReference>
<sequence>MPRTHHFYTYFDRNYLPRGLILRDSLRASGVAFRLNVLCLDPATACHFAAEASGDTIPVPLAELEAADPALAAVKSQRSTASYYFTLTGAFGRFLFDRNPAIGQLTYLDADIQFFGSPETVFEEIGDAPVAIVPHRFSDRNAAKRRYGLFNVGWITWRRHPVGFACLDDYRAQCLEWCHDYMDGDRFADQRYLDVWPSVYPGLHVIAHKGANLAPWNLDSQPLELRDGRILADGQPLVFYHFHRLRQTGAAAFKRNLGDYLANPAEVPGSAVVEAIYRPYEEQLTRLSPLATFATVRSVPSCAEPALPAWEYRPQGWQPEADAPGWNAPAAMDALTDRLAIVQRRQGTTLPVAGDARTTAETMVLGYAAARAATPEEPLTVLDWHGGLGIHQEALDLLLPRIRFEHHCRATPALAERGRGLVPQATFHDSDAAAFARRYDLVIARGSLHQSEHWREDLRRLAAAAGKLLVVLRLPVVSSVPSFVLLHRVAAADYTTSWQGWAVNLVEFLKAAADEGLEFDRQMPVEEMPCVQGAPEQPELRGFLFRRGAV</sequence>